<evidence type="ECO:0000313" key="3">
    <source>
        <dbReference type="Proteomes" id="UP000327013"/>
    </source>
</evidence>
<accession>A0A5N6KPY5</accession>
<comment type="caution">
    <text evidence="2">The sequence shown here is derived from an EMBL/GenBank/DDBJ whole genome shotgun (WGS) entry which is preliminary data.</text>
</comment>
<evidence type="ECO:0000313" key="2">
    <source>
        <dbReference type="EMBL" id="KAB8337226.1"/>
    </source>
</evidence>
<gene>
    <name evidence="2" type="ORF">FH972_021528</name>
</gene>
<feature type="compositionally biased region" description="Gly residues" evidence="1">
    <location>
        <begin position="42"/>
        <end position="53"/>
    </location>
</feature>
<feature type="compositionally biased region" description="Basic residues" evidence="1">
    <location>
        <begin position="157"/>
        <end position="169"/>
    </location>
</feature>
<feature type="region of interest" description="Disordered" evidence="1">
    <location>
        <begin position="137"/>
        <end position="200"/>
    </location>
</feature>
<name>A0A5N6KPY5_9ROSI</name>
<proteinExistence type="predicted"/>
<dbReference type="Proteomes" id="UP000327013">
    <property type="component" value="Unassembled WGS sequence"/>
</dbReference>
<evidence type="ECO:0000256" key="1">
    <source>
        <dbReference type="SAM" id="MobiDB-lite"/>
    </source>
</evidence>
<protein>
    <submittedName>
        <fullName evidence="2">Uncharacterized protein</fullName>
    </submittedName>
</protein>
<keyword evidence="3" id="KW-1185">Reference proteome</keyword>
<dbReference type="EMBL" id="VIBQ01000009">
    <property type="protein sequence ID" value="KAB8337226.1"/>
    <property type="molecule type" value="Genomic_DNA"/>
</dbReference>
<dbReference type="OrthoDB" id="337750at2759"/>
<sequence length="335" mass="35861">MQRGAAYGPAQSPPLHHPVPQHVSTVPQFRSPPPPSQSANGYGYGGQQQGGGFAQPQFGGFMNEQTAQMGYQFMKTLTQGTGQSLSGHELVKVETLFQRIQLLCRQQADHCSVPLEASTVDKATGNSWGGRAGWHVPAASGRRQQPRHVHSSDGVRHIHPPLRTTRRPPRGISSGASGSDRHNSHCGGGTGAPGPEAGVLSSFDYQRQPIAGPGGLLGIQICWHHRHDPHWRDWQPRSRHWRLDWLDGLSVHLPCAGLFLVTIAQVCATAGECTERRGGSYADGGSITAQPADAVSLRLLVRRAVGVHVDPESAGSTVDARVMIRGAKGSDARVA</sequence>
<feature type="region of interest" description="Disordered" evidence="1">
    <location>
        <begin position="1"/>
        <end position="57"/>
    </location>
</feature>
<organism evidence="2 3">
    <name type="scientific">Carpinus fangiana</name>
    <dbReference type="NCBI Taxonomy" id="176857"/>
    <lineage>
        <taxon>Eukaryota</taxon>
        <taxon>Viridiplantae</taxon>
        <taxon>Streptophyta</taxon>
        <taxon>Embryophyta</taxon>
        <taxon>Tracheophyta</taxon>
        <taxon>Spermatophyta</taxon>
        <taxon>Magnoliopsida</taxon>
        <taxon>eudicotyledons</taxon>
        <taxon>Gunneridae</taxon>
        <taxon>Pentapetalae</taxon>
        <taxon>rosids</taxon>
        <taxon>fabids</taxon>
        <taxon>Fagales</taxon>
        <taxon>Betulaceae</taxon>
        <taxon>Carpinus</taxon>
    </lineage>
</organism>
<reference evidence="2 3" key="1">
    <citation type="submission" date="2019-06" db="EMBL/GenBank/DDBJ databases">
        <title>A chromosomal-level reference genome of Carpinus fangiana (Coryloideae, Betulaceae).</title>
        <authorList>
            <person name="Yang X."/>
            <person name="Wang Z."/>
            <person name="Zhang L."/>
            <person name="Hao G."/>
            <person name="Liu J."/>
            <person name="Yang Y."/>
        </authorList>
    </citation>
    <scope>NUCLEOTIDE SEQUENCE [LARGE SCALE GENOMIC DNA]</scope>
    <source>
        <strain evidence="2">Cfa_2016G</strain>
        <tissue evidence="2">Leaf</tissue>
    </source>
</reference>
<dbReference type="AlphaFoldDB" id="A0A5N6KPY5"/>